<sequence length="274" mass="29948">MAVMQSMISRTASSLDGTSISYETIGSGPGLVLVHGTCRAAEHYRPLAEKLAAAFTVHVMNRRGRAASGAQGKNYSVAKECEDVTALLRETGSSLLLGHSYGGFVGLEAARNCTLKKLAVYEPAGWPLPMEWAAGFERALERKDELEAFTLFVKGLGMDRSIANIPKAALKILFRLTSARGAEWQLTKKLLHTVIPEIREVMHQSKTENYRGVKAHTLIMAGRKTPDYMQNIAAAVHDAVPDSTLLMLPELNHNAPDLHAPRQVAKHVLEFFTG</sequence>
<dbReference type="GO" id="GO:0016787">
    <property type="term" value="F:hydrolase activity"/>
    <property type="evidence" value="ECO:0007669"/>
    <property type="project" value="UniProtKB-KW"/>
</dbReference>
<dbReference type="Gene3D" id="3.40.50.1820">
    <property type="entry name" value="alpha/beta hydrolase"/>
    <property type="match status" value="1"/>
</dbReference>
<dbReference type="InterPro" id="IPR000073">
    <property type="entry name" value="AB_hydrolase_1"/>
</dbReference>
<comment type="caution">
    <text evidence="3">The sequence shown here is derived from an EMBL/GenBank/DDBJ whole genome shotgun (WGS) entry which is preliminary data.</text>
</comment>
<dbReference type="PANTHER" id="PTHR43798:SF31">
    <property type="entry name" value="AB HYDROLASE SUPERFAMILY PROTEIN YCLE"/>
    <property type="match status" value="1"/>
</dbReference>
<keyword evidence="1 3" id="KW-0378">Hydrolase</keyword>
<protein>
    <submittedName>
        <fullName evidence="3">Alpha/beta fold hydrolase</fullName>
    </submittedName>
</protein>
<organism evidence="3 4">
    <name type="scientific">Paenibacillus solisilvae</name>
    <dbReference type="NCBI Taxonomy" id="2486751"/>
    <lineage>
        <taxon>Bacteria</taxon>
        <taxon>Bacillati</taxon>
        <taxon>Bacillota</taxon>
        <taxon>Bacilli</taxon>
        <taxon>Bacillales</taxon>
        <taxon>Paenibacillaceae</taxon>
        <taxon>Paenibacillus</taxon>
    </lineage>
</organism>
<feature type="domain" description="AB hydrolase-1" evidence="2">
    <location>
        <begin position="31"/>
        <end position="266"/>
    </location>
</feature>
<evidence type="ECO:0000256" key="1">
    <source>
        <dbReference type="ARBA" id="ARBA00022801"/>
    </source>
</evidence>
<gene>
    <name evidence="3" type="ORF">ACFPYJ_12300</name>
</gene>
<name>A0ABW0VVH3_9BACL</name>
<evidence type="ECO:0000313" key="3">
    <source>
        <dbReference type="EMBL" id="MFC5649887.1"/>
    </source>
</evidence>
<dbReference type="RefSeq" id="WP_379188430.1">
    <property type="nucleotide sequence ID" value="NZ_JBHSOW010000042.1"/>
</dbReference>
<evidence type="ECO:0000259" key="2">
    <source>
        <dbReference type="Pfam" id="PF12697"/>
    </source>
</evidence>
<keyword evidence="4" id="KW-1185">Reference proteome</keyword>
<dbReference type="InterPro" id="IPR050266">
    <property type="entry name" value="AB_hydrolase_sf"/>
</dbReference>
<dbReference type="PANTHER" id="PTHR43798">
    <property type="entry name" value="MONOACYLGLYCEROL LIPASE"/>
    <property type="match status" value="1"/>
</dbReference>
<dbReference type="SUPFAM" id="SSF53474">
    <property type="entry name" value="alpha/beta-Hydrolases"/>
    <property type="match status" value="1"/>
</dbReference>
<dbReference type="EMBL" id="JBHSOW010000042">
    <property type="protein sequence ID" value="MFC5649887.1"/>
    <property type="molecule type" value="Genomic_DNA"/>
</dbReference>
<dbReference type="Pfam" id="PF12697">
    <property type="entry name" value="Abhydrolase_6"/>
    <property type="match status" value="1"/>
</dbReference>
<dbReference type="InterPro" id="IPR029058">
    <property type="entry name" value="AB_hydrolase_fold"/>
</dbReference>
<dbReference type="Proteomes" id="UP001596047">
    <property type="component" value="Unassembled WGS sequence"/>
</dbReference>
<reference evidence="4" key="1">
    <citation type="journal article" date="2019" name="Int. J. Syst. Evol. Microbiol.">
        <title>The Global Catalogue of Microorganisms (GCM) 10K type strain sequencing project: providing services to taxonomists for standard genome sequencing and annotation.</title>
        <authorList>
            <consortium name="The Broad Institute Genomics Platform"/>
            <consortium name="The Broad Institute Genome Sequencing Center for Infectious Disease"/>
            <person name="Wu L."/>
            <person name="Ma J."/>
        </authorList>
    </citation>
    <scope>NUCLEOTIDE SEQUENCE [LARGE SCALE GENOMIC DNA]</scope>
    <source>
        <strain evidence="4">CGMCC 1.3240</strain>
    </source>
</reference>
<evidence type="ECO:0000313" key="4">
    <source>
        <dbReference type="Proteomes" id="UP001596047"/>
    </source>
</evidence>
<accession>A0ABW0VVH3</accession>
<proteinExistence type="predicted"/>